<dbReference type="RefSeq" id="WP_093407103.1">
    <property type="nucleotide sequence ID" value="NZ_BOPD01000010.1"/>
</dbReference>
<keyword evidence="9" id="KW-1133">Transmembrane helix</keyword>
<dbReference type="EC" id="2.7.11.1" evidence="1"/>
<keyword evidence="13" id="KW-1185">Reference proteome</keyword>
<dbReference type="PROSITE" id="PS00107">
    <property type="entry name" value="PROTEIN_KINASE_ATP"/>
    <property type="match status" value="1"/>
</dbReference>
<feature type="region of interest" description="Disordered" evidence="8">
    <location>
        <begin position="447"/>
        <end position="595"/>
    </location>
</feature>
<dbReference type="Gene3D" id="1.10.510.10">
    <property type="entry name" value="Transferase(Phosphotransferase) domain 1"/>
    <property type="match status" value="1"/>
</dbReference>
<dbReference type="CDD" id="cd14014">
    <property type="entry name" value="STKc_PknB_like"/>
    <property type="match status" value="1"/>
</dbReference>
<dbReference type="GO" id="GO:0005524">
    <property type="term" value="F:ATP binding"/>
    <property type="evidence" value="ECO:0007669"/>
    <property type="project" value="UniProtKB-UniRule"/>
</dbReference>
<keyword evidence="4 7" id="KW-0547">Nucleotide-binding</keyword>
<feature type="compositionally biased region" description="Pro residues" evidence="8">
    <location>
        <begin position="542"/>
        <end position="556"/>
    </location>
</feature>
<feature type="compositionally biased region" description="Low complexity" evidence="8">
    <location>
        <begin position="504"/>
        <end position="526"/>
    </location>
</feature>
<reference evidence="12" key="1">
    <citation type="submission" date="2021-01" db="EMBL/GenBank/DDBJ databases">
        <title>Whole genome shotgun sequence of Verrucosispora sediminis NBRC 107745.</title>
        <authorList>
            <person name="Komaki H."/>
            <person name="Tamura T."/>
        </authorList>
    </citation>
    <scope>NUCLEOTIDE SEQUENCE</scope>
    <source>
        <strain evidence="12">NBRC 107745</strain>
    </source>
</reference>
<dbReference type="InterPro" id="IPR008271">
    <property type="entry name" value="Ser/Thr_kinase_AS"/>
</dbReference>
<gene>
    <name evidence="12" type="ORF">Vse01_16870</name>
</gene>
<feature type="compositionally biased region" description="Low complexity" evidence="8">
    <location>
        <begin position="447"/>
        <end position="461"/>
    </location>
</feature>
<keyword evidence="5" id="KW-0418">Kinase</keyword>
<dbReference type="PROSITE" id="PS50011">
    <property type="entry name" value="PROTEIN_KINASE_DOM"/>
    <property type="match status" value="1"/>
</dbReference>
<evidence type="ECO:0000256" key="1">
    <source>
        <dbReference type="ARBA" id="ARBA00012513"/>
    </source>
</evidence>
<evidence type="ECO:0000256" key="6">
    <source>
        <dbReference type="ARBA" id="ARBA00022840"/>
    </source>
</evidence>
<comment type="caution">
    <text evidence="12">The sequence shown here is derived from an EMBL/GenBank/DDBJ whole genome shotgun (WGS) entry which is preliminary data.</text>
</comment>
<keyword evidence="2" id="KW-0723">Serine/threonine-protein kinase</keyword>
<feature type="region of interest" description="Disordered" evidence="8">
    <location>
        <begin position="404"/>
        <end position="426"/>
    </location>
</feature>
<dbReference type="EMBL" id="BOPD01000010">
    <property type="protein sequence ID" value="GIJ32539.1"/>
    <property type="molecule type" value="Genomic_DNA"/>
</dbReference>
<dbReference type="SMART" id="SM00637">
    <property type="entry name" value="CBD_II"/>
    <property type="match status" value="1"/>
</dbReference>
<evidence type="ECO:0000256" key="8">
    <source>
        <dbReference type="SAM" id="MobiDB-lite"/>
    </source>
</evidence>
<dbReference type="Proteomes" id="UP000607311">
    <property type="component" value="Unassembled WGS sequence"/>
</dbReference>
<evidence type="ECO:0000259" key="10">
    <source>
        <dbReference type="PROSITE" id="PS50011"/>
    </source>
</evidence>
<dbReference type="InterPro" id="IPR011009">
    <property type="entry name" value="Kinase-like_dom_sf"/>
</dbReference>
<evidence type="ECO:0000256" key="5">
    <source>
        <dbReference type="ARBA" id="ARBA00022777"/>
    </source>
</evidence>
<dbReference type="GO" id="GO:0004674">
    <property type="term" value="F:protein serine/threonine kinase activity"/>
    <property type="evidence" value="ECO:0007669"/>
    <property type="project" value="UniProtKB-KW"/>
</dbReference>
<dbReference type="Gene3D" id="2.60.40.290">
    <property type="match status" value="1"/>
</dbReference>
<feature type="domain" description="Protein kinase" evidence="10">
    <location>
        <begin position="8"/>
        <end position="258"/>
    </location>
</feature>
<evidence type="ECO:0000256" key="2">
    <source>
        <dbReference type="ARBA" id="ARBA00022527"/>
    </source>
</evidence>
<keyword evidence="6 7" id="KW-0067">ATP-binding</keyword>
<dbReference type="AlphaFoldDB" id="A0A9W5XJ39"/>
<name>A0A9W5XJ39_9ACTN</name>
<evidence type="ECO:0000256" key="7">
    <source>
        <dbReference type="PROSITE-ProRule" id="PRU10141"/>
    </source>
</evidence>
<keyword evidence="3" id="KW-0808">Transferase</keyword>
<feature type="compositionally biased region" description="Low complexity" evidence="8">
    <location>
        <begin position="557"/>
        <end position="584"/>
    </location>
</feature>
<feature type="domain" description="CBM2" evidence="11">
    <location>
        <begin position="332"/>
        <end position="440"/>
    </location>
</feature>
<keyword evidence="9" id="KW-0472">Membrane</keyword>
<dbReference type="InterPro" id="IPR000719">
    <property type="entry name" value="Prot_kinase_dom"/>
</dbReference>
<dbReference type="SMART" id="SM00220">
    <property type="entry name" value="S_TKc"/>
    <property type="match status" value="1"/>
</dbReference>
<dbReference type="InterPro" id="IPR008965">
    <property type="entry name" value="CBM2/CBM3_carb-bd_dom_sf"/>
</dbReference>
<dbReference type="OrthoDB" id="3343693at2"/>
<dbReference type="GO" id="GO:0004553">
    <property type="term" value="F:hydrolase activity, hydrolyzing O-glycosyl compounds"/>
    <property type="evidence" value="ECO:0007669"/>
    <property type="project" value="InterPro"/>
</dbReference>
<protein>
    <recommendedName>
        <fullName evidence="1">non-specific serine/threonine protein kinase</fullName>
        <ecNumber evidence="1">2.7.11.1</ecNumber>
    </recommendedName>
</protein>
<dbReference type="InterPro" id="IPR017441">
    <property type="entry name" value="Protein_kinase_ATP_BS"/>
</dbReference>
<evidence type="ECO:0000259" key="11">
    <source>
        <dbReference type="PROSITE" id="PS51173"/>
    </source>
</evidence>
<dbReference type="InterPro" id="IPR012291">
    <property type="entry name" value="CBM2_carb-bd_dom_sf"/>
</dbReference>
<dbReference type="PANTHER" id="PTHR43289">
    <property type="entry name" value="MITOGEN-ACTIVATED PROTEIN KINASE KINASE KINASE 20-RELATED"/>
    <property type="match status" value="1"/>
</dbReference>
<dbReference type="GO" id="GO:0005975">
    <property type="term" value="P:carbohydrate metabolic process"/>
    <property type="evidence" value="ECO:0007669"/>
    <property type="project" value="InterPro"/>
</dbReference>
<feature type="transmembrane region" description="Helical" evidence="9">
    <location>
        <begin position="302"/>
        <end position="323"/>
    </location>
</feature>
<evidence type="ECO:0000313" key="13">
    <source>
        <dbReference type="Proteomes" id="UP000607311"/>
    </source>
</evidence>
<dbReference type="Gene3D" id="3.30.200.20">
    <property type="entry name" value="Phosphorylase Kinase, domain 1"/>
    <property type="match status" value="1"/>
</dbReference>
<organism evidence="12 13">
    <name type="scientific">Micromonospora sediminimaris</name>
    <dbReference type="NCBI Taxonomy" id="547162"/>
    <lineage>
        <taxon>Bacteria</taxon>
        <taxon>Bacillati</taxon>
        <taxon>Actinomycetota</taxon>
        <taxon>Actinomycetes</taxon>
        <taxon>Micromonosporales</taxon>
        <taxon>Micromonosporaceae</taxon>
        <taxon>Micromonospora</taxon>
    </lineage>
</organism>
<dbReference type="GO" id="GO:0030247">
    <property type="term" value="F:polysaccharide binding"/>
    <property type="evidence" value="ECO:0007669"/>
    <property type="project" value="UniProtKB-UniRule"/>
</dbReference>
<evidence type="ECO:0000256" key="3">
    <source>
        <dbReference type="ARBA" id="ARBA00022679"/>
    </source>
</evidence>
<accession>A0A9W5XJ39</accession>
<feature type="compositionally biased region" description="Basic and acidic residues" evidence="8">
    <location>
        <begin position="417"/>
        <end position="426"/>
    </location>
</feature>
<dbReference type="InterPro" id="IPR001919">
    <property type="entry name" value="CBD2"/>
</dbReference>
<dbReference type="PANTHER" id="PTHR43289:SF6">
    <property type="entry name" value="SERINE_THREONINE-PROTEIN KINASE NEKL-3"/>
    <property type="match status" value="1"/>
</dbReference>
<dbReference type="SUPFAM" id="SSF56112">
    <property type="entry name" value="Protein kinase-like (PK-like)"/>
    <property type="match status" value="1"/>
</dbReference>
<evidence type="ECO:0000256" key="4">
    <source>
        <dbReference type="ARBA" id="ARBA00022741"/>
    </source>
</evidence>
<sequence length="595" mass="60330">MRCLQRRYRLDEPVGRGGMATVWRGYDLRLQRTVAVKLLSAPLLGDPAARDRIRREALAAARLDHPGVARVYDYGEQRHLTRTPTPFLVMEFVAGSTLSARLRAAGPLPPDEALRIGQQVAAALAAAHEQGIVHRDVKPGNIMLTESGVKVVDFGIAAGAGDDPAEPDGQLWGTPSYLPPELTAGAEAVPAGDVFALGVVLAECLTGQAPQRAPHESVAVPAVEGLSDFHAHLIGRCLATDPDRRPGAAEVAETLAGVTMTVRPAPGAAPTSVAVPTRTVAGPTRPAGAPARRSAVVGRRRGLLFAAPAAAAAALAGILPGLLTAEEGSADPPAAEAGCTVQYRAQQAADGRFLAQISVTGTGRPATGQRALTFTLPASQHLLDVRGAAWTHDEQRVTLRLAEPSEPGTGVTATLHGRVESGGHETPERFSLAGVACEHAGTHVRTSVLASASAEPAASTEGSRRGRSGTPEEDRPSPDGGGGGSGQPDAQPSGAPSATPPGTPTSSTPTTSDPSTSPSPSATTSPTPSPPATSSPAATSRPPTPSPPSDPTPAPSTEPAETTAPPADQTSPTASVTSATSAAADEGGDTGDTNA</sequence>
<evidence type="ECO:0000256" key="9">
    <source>
        <dbReference type="SAM" id="Phobius"/>
    </source>
</evidence>
<dbReference type="PROSITE" id="PS51173">
    <property type="entry name" value="CBM2"/>
    <property type="match status" value="1"/>
</dbReference>
<keyword evidence="9" id="KW-0812">Transmembrane</keyword>
<dbReference type="Pfam" id="PF00069">
    <property type="entry name" value="Pkinase"/>
    <property type="match status" value="1"/>
</dbReference>
<dbReference type="PROSITE" id="PS00108">
    <property type="entry name" value="PROTEIN_KINASE_ST"/>
    <property type="match status" value="1"/>
</dbReference>
<dbReference type="SUPFAM" id="SSF49384">
    <property type="entry name" value="Carbohydrate-binding domain"/>
    <property type="match status" value="1"/>
</dbReference>
<proteinExistence type="predicted"/>
<evidence type="ECO:0000313" key="12">
    <source>
        <dbReference type="EMBL" id="GIJ32539.1"/>
    </source>
</evidence>
<feature type="binding site" evidence="7">
    <location>
        <position position="37"/>
    </location>
    <ligand>
        <name>ATP</name>
        <dbReference type="ChEBI" id="CHEBI:30616"/>
    </ligand>
</feature>
<feature type="compositionally biased region" description="Low complexity" evidence="8">
    <location>
        <begin position="487"/>
        <end position="497"/>
    </location>
</feature>